<accession>A0AC35TNG6</accession>
<organism evidence="1 2">
    <name type="scientific">Rhabditophanes sp. KR3021</name>
    <dbReference type="NCBI Taxonomy" id="114890"/>
    <lineage>
        <taxon>Eukaryota</taxon>
        <taxon>Metazoa</taxon>
        <taxon>Ecdysozoa</taxon>
        <taxon>Nematoda</taxon>
        <taxon>Chromadorea</taxon>
        <taxon>Rhabditida</taxon>
        <taxon>Tylenchina</taxon>
        <taxon>Panagrolaimomorpha</taxon>
        <taxon>Strongyloidoidea</taxon>
        <taxon>Alloionematidae</taxon>
        <taxon>Rhabditophanes</taxon>
    </lineage>
</organism>
<evidence type="ECO:0000313" key="2">
    <source>
        <dbReference type="WBParaSite" id="RSKR_0000224400.1"/>
    </source>
</evidence>
<dbReference type="WBParaSite" id="RSKR_0000224400.1">
    <property type="protein sequence ID" value="RSKR_0000224400.1"/>
    <property type="gene ID" value="RSKR_0000224400"/>
</dbReference>
<evidence type="ECO:0000313" key="1">
    <source>
        <dbReference type="Proteomes" id="UP000095286"/>
    </source>
</evidence>
<protein>
    <submittedName>
        <fullName evidence="2">Cytochrome b5 heme-binding domain-containing protein</fullName>
    </submittedName>
</protein>
<dbReference type="Proteomes" id="UP000095286">
    <property type="component" value="Unplaced"/>
</dbReference>
<proteinExistence type="predicted"/>
<sequence>MLSSYFEFGFWDIALSIGLLYFIYIKFIRKEPEEEVVKMVQPLQKQDMTIEQLKKYNGVDDEHLCFAIFDKIYEVTKAAHFYGPPDGPYKNLAGRDATISLGTMDTNKIVDGINDISTMTPEQIETAEDWASKLSMKYPVVGNLLKE</sequence>
<name>A0AC35TNG6_9BILA</name>
<reference evidence="2" key="1">
    <citation type="submission" date="2016-11" db="UniProtKB">
        <authorList>
            <consortium name="WormBaseParasite"/>
        </authorList>
    </citation>
    <scope>IDENTIFICATION</scope>
    <source>
        <strain evidence="2">KR3021</strain>
    </source>
</reference>